<evidence type="ECO:0000313" key="5">
    <source>
        <dbReference type="EMBL" id="SEI50666.1"/>
    </source>
</evidence>
<dbReference type="InterPro" id="IPR036237">
    <property type="entry name" value="Xyl_isomerase-like_sf"/>
</dbReference>
<feature type="domain" description="AFP-like" evidence="3">
    <location>
        <begin position="406"/>
        <end position="464"/>
    </location>
</feature>
<dbReference type="InterPro" id="IPR036732">
    <property type="entry name" value="AFP_Neu5c_C_sf"/>
</dbReference>
<dbReference type="SUPFAM" id="SSF51658">
    <property type="entry name" value="Xylose isomerase-like"/>
    <property type="match status" value="1"/>
</dbReference>
<dbReference type="Proteomes" id="UP000242999">
    <property type="component" value="Unassembled WGS sequence"/>
</dbReference>
<dbReference type="SUPFAM" id="SSF54631">
    <property type="entry name" value="CBS-domain pair"/>
    <property type="match status" value="1"/>
</dbReference>
<proteinExistence type="predicted"/>
<dbReference type="Gene3D" id="3.20.20.70">
    <property type="entry name" value="Aldolase class I"/>
    <property type="match status" value="1"/>
</dbReference>
<dbReference type="PROSITE" id="PS51371">
    <property type="entry name" value="CBS"/>
    <property type="match status" value="1"/>
</dbReference>
<gene>
    <name evidence="5" type="ORF">SAMN05421831_10375</name>
</gene>
<dbReference type="InterPro" id="IPR013974">
    <property type="entry name" value="SAF"/>
</dbReference>
<dbReference type="SUPFAM" id="SSF51569">
    <property type="entry name" value="Aldolase"/>
    <property type="match status" value="1"/>
</dbReference>
<dbReference type="InterPro" id="IPR013022">
    <property type="entry name" value="Xyl_isomerase-like_TIM-brl"/>
</dbReference>
<organism evidence="5 6">
    <name type="scientific">Allopseudospirillum japonicum</name>
    <dbReference type="NCBI Taxonomy" id="64971"/>
    <lineage>
        <taxon>Bacteria</taxon>
        <taxon>Pseudomonadati</taxon>
        <taxon>Pseudomonadota</taxon>
        <taxon>Gammaproteobacteria</taxon>
        <taxon>Oceanospirillales</taxon>
        <taxon>Oceanospirillaceae</taxon>
        <taxon>Allopseudospirillum</taxon>
    </lineage>
</organism>
<dbReference type="CDD" id="cd11615">
    <property type="entry name" value="SAF_NeuB_like"/>
    <property type="match status" value="1"/>
</dbReference>
<evidence type="ECO:0000313" key="6">
    <source>
        <dbReference type="Proteomes" id="UP000242999"/>
    </source>
</evidence>
<evidence type="ECO:0000259" key="4">
    <source>
        <dbReference type="PROSITE" id="PS51371"/>
    </source>
</evidence>
<dbReference type="Gene3D" id="3.20.20.150">
    <property type="entry name" value="Divalent-metal-dependent TIM barrel enzymes"/>
    <property type="match status" value="1"/>
</dbReference>
<dbReference type="SMART" id="SM00858">
    <property type="entry name" value="SAF"/>
    <property type="match status" value="1"/>
</dbReference>
<dbReference type="Gene3D" id="3.90.1210.10">
    <property type="entry name" value="Antifreeze-like/N-acetylneuraminic acid synthase C-terminal domain"/>
    <property type="match status" value="1"/>
</dbReference>
<dbReference type="InterPro" id="IPR013785">
    <property type="entry name" value="Aldolase_TIM"/>
</dbReference>
<dbReference type="Pfam" id="PF08666">
    <property type="entry name" value="SAF"/>
    <property type="match status" value="1"/>
</dbReference>
<keyword evidence="1 2" id="KW-0129">CBS domain</keyword>
<sequence>MIIEKDLAKYSLVKDAPLVEALEKINKNQSRILFIVDKNGVLEAILTDGDFRRWVIQQEKIDINTPVIFAANTSFVSELIGAPTEKVSLLFSEKVELVPLVNSQGILTAIARNKGNSDIVIENFSIGKNQPVFIISEIGLNHNGSVELAKKLVDLSVESGANCAKFQMRNLSSLYKNKDLADDPSADRGAQYTLEILERSQLKNEQMLEIFDYCKSKGILPLCTPWDLSSLDVLENYGMPAYKVASADMTNHELLRAIAKTGKPIICSTGMANEEEILQSVSLLKNLGASFVLLHCNSTYPAPFKDINLNYLTRLSQITKVPVGYSGHERGSSVALAAVALGACIIEKHFTIDRNMEGNDHKVSLLPHEFKSMVEEIRNIEQALGSNSPRVLTQGEMMNREVLAKSLIINRALAKGEKITRDMIDIKSPGQGLQPCYIDEIVGCTAKRDFQAGDFFFMSDLQDDVVQVRPYKFKRPCGIPVRHHDYERLAKLTNLDFVEFHLSYRDMDLDINNFVDGVQNIGLAVHSPELFANDHIMDMCAQEDSYRQHSIKELKRVIEVTRTMKTLFPKTKHPVIVTNVGGHTKNGFLDKKDRALLYSKIAESLASVDQEGVEVIIQTMPPFPWYFGGQWYQNIFVDADEIKEFCEKYGYRICFDISHSQLACNYYKWDFREFTKKVAPFAAHLHIVDADGVDGEGVQIGTGNVNFAALAEDLNMYAPNVQFIPEIWQGHKNNGEGFWVALDYLEKYF</sequence>
<evidence type="ECO:0000256" key="2">
    <source>
        <dbReference type="PROSITE-ProRule" id="PRU00703"/>
    </source>
</evidence>
<dbReference type="RefSeq" id="WP_093308736.1">
    <property type="nucleotide sequence ID" value="NZ_FNYH01000003.1"/>
</dbReference>
<evidence type="ECO:0000259" key="3">
    <source>
        <dbReference type="PROSITE" id="PS50844"/>
    </source>
</evidence>
<dbReference type="PANTHER" id="PTHR42966:SF3">
    <property type="entry name" value="BLR5971 PROTEIN"/>
    <property type="match status" value="1"/>
</dbReference>
<dbReference type="AlphaFoldDB" id="A0A1H6R869"/>
<accession>A0A1H6R869</accession>
<dbReference type="OrthoDB" id="9781701at2"/>
<dbReference type="GO" id="GO:0047444">
    <property type="term" value="F:N-acylneuraminate-9-phosphate synthase activity"/>
    <property type="evidence" value="ECO:0007669"/>
    <property type="project" value="TreeGrafter"/>
</dbReference>
<dbReference type="STRING" id="64971.SAMN05421831_10375"/>
<protein>
    <submittedName>
        <fullName evidence="5">N-acetylneuraminate synthase</fullName>
    </submittedName>
</protein>
<dbReference type="SUPFAM" id="SSF51269">
    <property type="entry name" value="AFP III-like domain"/>
    <property type="match status" value="1"/>
</dbReference>
<dbReference type="InterPro" id="IPR051690">
    <property type="entry name" value="PseI-like"/>
</dbReference>
<name>A0A1H6R869_9GAMM</name>
<dbReference type="GO" id="GO:0016051">
    <property type="term" value="P:carbohydrate biosynthetic process"/>
    <property type="evidence" value="ECO:0007669"/>
    <property type="project" value="InterPro"/>
</dbReference>
<dbReference type="PANTHER" id="PTHR42966">
    <property type="entry name" value="N-ACETYLNEURAMINATE SYNTHASE"/>
    <property type="match status" value="1"/>
</dbReference>
<dbReference type="InterPro" id="IPR013132">
    <property type="entry name" value="PseI/NeuA/B-like_N"/>
</dbReference>
<dbReference type="Pfam" id="PF03102">
    <property type="entry name" value="NeuB"/>
    <property type="match status" value="1"/>
</dbReference>
<dbReference type="InterPro" id="IPR046342">
    <property type="entry name" value="CBS_dom_sf"/>
</dbReference>
<dbReference type="Gene3D" id="3.10.580.10">
    <property type="entry name" value="CBS-domain"/>
    <property type="match status" value="1"/>
</dbReference>
<feature type="domain" description="CBS" evidence="4">
    <location>
        <begin position="3"/>
        <end position="63"/>
    </location>
</feature>
<evidence type="ECO:0000256" key="1">
    <source>
        <dbReference type="ARBA" id="ARBA00023122"/>
    </source>
</evidence>
<dbReference type="PROSITE" id="PS50844">
    <property type="entry name" value="AFP_LIKE"/>
    <property type="match status" value="1"/>
</dbReference>
<dbReference type="InterPro" id="IPR006190">
    <property type="entry name" value="SAF_AFP_Neu5Ac"/>
</dbReference>
<dbReference type="Pfam" id="PF01261">
    <property type="entry name" value="AP_endonuc_2"/>
    <property type="match status" value="1"/>
</dbReference>
<keyword evidence="6" id="KW-1185">Reference proteome</keyword>
<dbReference type="EMBL" id="FNYH01000003">
    <property type="protein sequence ID" value="SEI50666.1"/>
    <property type="molecule type" value="Genomic_DNA"/>
</dbReference>
<dbReference type="InterPro" id="IPR057736">
    <property type="entry name" value="SAF_PseI/NeuA/NeuB"/>
</dbReference>
<reference evidence="6" key="1">
    <citation type="submission" date="2016-10" db="EMBL/GenBank/DDBJ databases">
        <authorList>
            <person name="Varghese N."/>
            <person name="Submissions S."/>
        </authorList>
    </citation>
    <scope>NUCLEOTIDE SEQUENCE [LARGE SCALE GENOMIC DNA]</scope>
    <source>
        <strain evidence="6">DSM 7165</strain>
    </source>
</reference>
<dbReference type="InterPro" id="IPR000644">
    <property type="entry name" value="CBS_dom"/>
</dbReference>